<accession>A0A8J4DG41</accession>
<sequence length="196" mass="21446">MEGLQITIKGWEDGERYERQVETTDRWVLHTADELTLVVNDEKSVTITQQPKAINATRMGVGACVWEGELFLAAYLVSLPTYRYMGARVVELGAGPGLAGILLAKMGAKVHITDICKVLPLINQNIEANGIGPKQRKGASEGFAVAEELEWGKEGYEQVVARLASEPVDWCLAADCCYIDQLRSTARVRGGGFQGF</sequence>
<protein>
    <submittedName>
        <fullName evidence="2">Uncharacterized protein</fullName>
    </submittedName>
</protein>
<evidence type="ECO:0000313" key="3">
    <source>
        <dbReference type="Proteomes" id="UP000722791"/>
    </source>
</evidence>
<comment type="caution">
    <text evidence="2">The sequence shown here is derived from an EMBL/GenBank/DDBJ whole genome shotgun (WGS) entry which is preliminary data.</text>
</comment>
<keyword evidence="4" id="KW-1185">Reference proteome</keyword>
<dbReference type="EMBL" id="BNCQ01000005">
    <property type="protein sequence ID" value="GIL98560.1"/>
    <property type="molecule type" value="Genomic_DNA"/>
</dbReference>
<evidence type="ECO:0000313" key="1">
    <source>
        <dbReference type="EMBL" id="GIL70835.1"/>
    </source>
</evidence>
<gene>
    <name evidence="1" type="ORF">Vretifemale_1521</name>
    <name evidence="2" type="ORF">Vretimale_3918</name>
</gene>
<evidence type="ECO:0000313" key="4">
    <source>
        <dbReference type="Proteomes" id="UP000747110"/>
    </source>
</evidence>
<dbReference type="Proteomes" id="UP000722791">
    <property type="component" value="Unassembled WGS sequence"/>
</dbReference>
<dbReference type="InterPro" id="IPR029063">
    <property type="entry name" value="SAM-dependent_MTases_sf"/>
</dbReference>
<dbReference type="OrthoDB" id="413520at2759"/>
<proteinExistence type="predicted"/>
<dbReference type="Pfam" id="PF10294">
    <property type="entry name" value="Methyltransf_16"/>
    <property type="match status" value="1"/>
</dbReference>
<evidence type="ECO:0000313" key="2">
    <source>
        <dbReference type="EMBL" id="GIL98560.1"/>
    </source>
</evidence>
<name>A0A8J4DG41_9CHLO</name>
<dbReference type="SUPFAM" id="SSF53335">
    <property type="entry name" value="S-adenosyl-L-methionine-dependent methyltransferases"/>
    <property type="match status" value="1"/>
</dbReference>
<dbReference type="Gene3D" id="3.40.50.150">
    <property type="entry name" value="Vaccinia Virus protein VP39"/>
    <property type="match status" value="1"/>
</dbReference>
<dbReference type="Proteomes" id="UP000747110">
    <property type="component" value="Unassembled WGS sequence"/>
</dbReference>
<dbReference type="InterPro" id="IPR019410">
    <property type="entry name" value="Methyltransf_16"/>
</dbReference>
<dbReference type="AlphaFoldDB" id="A0A8J4DG41"/>
<dbReference type="PANTHER" id="PTHR14614">
    <property type="entry name" value="HEPATOCELLULAR CARCINOMA-ASSOCIATED ANTIGEN"/>
    <property type="match status" value="1"/>
</dbReference>
<reference evidence="2" key="1">
    <citation type="journal article" date="2021" name="Proc. Natl. Acad. Sci. U.S.A.">
        <title>Three genomes in the algal genus Volvox reveal the fate of a haploid sex-determining region after a transition to homothallism.</title>
        <authorList>
            <person name="Yamamoto K."/>
            <person name="Hamaji T."/>
            <person name="Kawai-Toyooka H."/>
            <person name="Matsuzaki R."/>
            <person name="Takahashi F."/>
            <person name="Nishimura Y."/>
            <person name="Kawachi M."/>
            <person name="Noguchi H."/>
            <person name="Minakuchi Y."/>
            <person name="Umen J.G."/>
            <person name="Toyoda A."/>
            <person name="Nozaki H."/>
        </authorList>
    </citation>
    <scope>NUCLEOTIDE SEQUENCE</scope>
    <source>
        <strain evidence="2">NIES-3785</strain>
        <strain evidence="1">NIES-3786</strain>
    </source>
</reference>
<dbReference type="PANTHER" id="PTHR14614:SF132">
    <property type="entry name" value="PROTEIN-LYSINE METHYLTRANSFERASE C42C1.13"/>
    <property type="match status" value="1"/>
</dbReference>
<organism evidence="2 3">
    <name type="scientific">Volvox reticuliferus</name>
    <dbReference type="NCBI Taxonomy" id="1737510"/>
    <lineage>
        <taxon>Eukaryota</taxon>
        <taxon>Viridiplantae</taxon>
        <taxon>Chlorophyta</taxon>
        <taxon>core chlorophytes</taxon>
        <taxon>Chlorophyceae</taxon>
        <taxon>CS clade</taxon>
        <taxon>Chlamydomonadales</taxon>
        <taxon>Volvocaceae</taxon>
        <taxon>Volvox</taxon>
    </lineage>
</organism>
<dbReference type="EMBL" id="BNCP01000002">
    <property type="protein sequence ID" value="GIL70835.1"/>
    <property type="molecule type" value="Genomic_DNA"/>
</dbReference>